<proteinExistence type="predicted"/>
<protein>
    <submittedName>
        <fullName evidence="1">Uncharacterized protein</fullName>
    </submittedName>
</protein>
<gene>
    <name evidence="1" type="ORF">LEP1GSC104_4889</name>
</gene>
<dbReference type="EMBL" id="AHNQ02000048">
    <property type="protein sequence ID" value="EKO23371.1"/>
    <property type="molecule type" value="Genomic_DNA"/>
</dbReference>
<comment type="caution">
    <text evidence="1">The sequence shown here is derived from an EMBL/GenBank/DDBJ whole genome shotgun (WGS) entry which is preliminary data.</text>
</comment>
<dbReference type="RefSeq" id="WP_002121505.1">
    <property type="nucleotide sequence ID" value="NZ_AHNQ02000048.1"/>
</dbReference>
<accession>A0A0F6H579</accession>
<reference evidence="1 2" key="1">
    <citation type="submission" date="2012-09" db="EMBL/GenBank/DDBJ databases">
        <authorList>
            <person name="Harkins D.M."/>
            <person name="Durkin A.S."/>
            <person name="Brinkac L.M."/>
            <person name="Selengut J.D."/>
            <person name="Sanka R."/>
            <person name="DePew J."/>
            <person name="Purushe J."/>
            <person name="Chanthongthip A."/>
            <person name="Lattana O."/>
            <person name="Phetsouvanh R."/>
            <person name="Newton P.N."/>
            <person name="Vinetz J.M."/>
            <person name="Sutton G.G."/>
            <person name="Nelson W.C."/>
            <person name="Fouts D.E."/>
        </authorList>
    </citation>
    <scope>NUCLEOTIDE SEQUENCE [LARGE SCALE GENOMIC DNA]</scope>
    <source>
        <strain evidence="1 2">UI 12621</strain>
    </source>
</reference>
<sequence>MKFEFNNLPWHDAELLLIEINRTLPGHNDSISILVKWPDELKSRITFTNCYGFEARMNFGFIAEESILRASINNEQEKLYIIKENWKSMGVDLDNLKCYEIETNTTGSLLLIYAIDFQINREPRKN</sequence>
<dbReference type="Proteomes" id="UP000006324">
    <property type="component" value="Unassembled WGS sequence"/>
</dbReference>
<name>A0A0F6H579_LEPIR</name>
<organism evidence="1 2">
    <name type="scientific">Leptospira interrogans str. UI 12621</name>
    <dbReference type="NCBI Taxonomy" id="1049937"/>
    <lineage>
        <taxon>Bacteria</taxon>
        <taxon>Pseudomonadati</taxon>
        <taxon>Spirochaetota</taxon>
        <taxon>Spirochaetia</taxon>
        <taxon>Leptospirales</taxon>
        <taxon>Leptospiraceae</taxon>
        <taxon>Leptospira</taxon>
    </lineage>
</organism>
<dbReference type="AlphaFoldDB" id="A0A0F6H579"/>
<evidence type="ECO:0000313" key="2">
    <source>
        <dbReference type="Proteomes" id="UP000006324"/>
    </source>
</evidence>
<evidence type="ECO:0000313" key="1">
    <source>
        <dbReference type="EMBL" id="EKO23371.1"/>
    </source>
</evidence>